<evidence type="ECO:0000313" key="8">
    <source>
        <dbReference type="Proteomes" id="UP000239471"/>
    </source>
</evidence>
<dbReference type="InterPro" id="IPR036388">
    <property type="entry name" value="WH-like_DNA-bd_sf"/>
</dbReference>
<evidence type="ECO:0000256" key="1">
    <source>
        <dbReference type="ARBA" id="ARBA00010466"/>
    </source>
</evidence>
<protein>
    <submittedName>
        <fullName evidence="7">Central glycolytic protein regulator</fullName>
    </submittedName>
</protein>
<dbReference type="SUPFAM" id="SSF46785">
    <property type="entry name" value="Winged helix' DNA-binding domain"/>
    <property type="match status" value="1"/>
</dbReference>
<dbReference type="InterPro" id="IPR048715">
    <property type="entry name" value="CggR_N"/>
</dbReference>
<dbReference type="Proteomes" id="UP000239471">
    <property type="component" value="Unassembled WGS sequence"/>
</dbReference>
<evidence type="ECO:0000256" key="4">
    <source>
        <dbReference type="ARBA" id="ARBA00023163"/>
    </source>
</evidence>
<keyword evidence="8" id="KW-1185">Reference proteome</keyword>
<dbReference type="GO" id="GO:0003677">
    <property type="term" value="F:DNA binding"/>
    <property type="evidence" value="ECO:0007669"/>
    <property type="project" value="UniProtKB-KW"/>
</dbReference>
<comment type="caution">
    <text evidence="7">The sequence shown here is derived from an EMBL/GenBank/DDBJ whole genome shotgun (WGS) entry which is preliminary data.</text>
</comment>
<dbReference type="InterPro" id="IPR007324">
    <property type="entry name" value="Sugar-bd_dom_put"/>
</dbReference>
<evidence type="ECO:0000259" key="5">
    <source>
        <dbReference type="Pfam" id="PF04198"/>
    </source>
</evidence>
<proteinExistence type="inferred from homology"/>
<dbReference type="AlphaFoldDB" id="A0A2T0BL39"/>
<keyword evidence="2" id="KW-0805">Transcription regulation</keyword>
<dbReference type="EMBL" id="PVXQ01000001">
    <property type="protein sequence ID" value="PRR84587.1"/>
    <property type="molecule type" value="Genomic_DNA"/>
</dbReference>
<dbReference type="Gene3D" id="3.40.50.1360">
    <property type="match status" value="1"/>
</dbReference>
<keyword evidence="4" id="KW-0804">Transcription</keyword>
<gene>
    <name evidence="7" type="primary">cggR</name>
    <name evidence="7" type="ORF">CLVI_01100</name>
</gene>
<dbReference type="Pfam" id="PF04198">
    <property type="entry name" value="Sugar-bind"/>
    <property type="match status" value="1"/>
</dbReference>
<dbReference type="InterPro" id="IPR036390">
    <property type="entry name" value="WH_DNA-bd_sf"/>
</dbReference>
<dbReference type="PANTHER" id="PTHR34294">
    <property type="entry name" value="TRANSCRIPTIONAL REGULATOR-RELATED"/>
    <property type="match status" value="1"/>
</dbReference>
<accession>A0A2T0BL39</accession>
<dbReference type="SUPFAM" id="SSF100950">
    <property type="entry name" value="NagB/RpiA/CoA transferase-like"/>
    <property type="match status" value="1"/>
</dbReference>
<dbReference type="InterPro" id="IPR037171">
    <property type="entry name" value="NagB/RpiA_transferase-like"/>
</dbReference>
<feature type="domain" description="CggR N-terminal DNA binding" evidence="6">
    <location>
        <begin position="45"/>
        <end position="115"/>
    </location>
</feature>
<organism evidence="7 8">
    <name type="scientific">Clostridium vincentii</name>
    <dbReference type="NCBI Taxonomy" id="52704"/>
    <lineage>
        <taxon>Bacteria</taxon>
        <taxon>Bacillati</taxon>
        <taxon>Bacillota</taxon>
        <taxon>Clostridia</taxon>
        <taxon>Eubacteriales</taxon>
        <taxon>Clostridiaceae</taxon>
        <taxon>Clostridium</taxon>
    </lineage>
</organism>
<reference evidence="7 8" key="1">
    <citation type="submission" date="2018-03" db="EMBL/GenBank/DDBJ databases">
        <title>Genome sequence of Clostridium vincentii DSM 10228.</title>
        <authorList>
            <person name="Poehlein A."/>
            <person name="Daniel R."/>
        </authorList>
    </citation>
    <scope>NUCLEOTIDE SEQUENCE [LARGE SCALE GENOMIC DNA]</scope>
    <source>
        <strain evidence="7 8">DSM 10228</strain>
    </source>
</reference>
<comment type="similarity">
    <text evidence="1">Belongs to the SorC transcriptional regulatory family.</text>
</comment>
<name>A0A2T0BL39_9CLOT</name>
<sequence length="372" mass="40983">MQVLDYNGSCGTKINTVGLYKPKGVFTVQEILKLQKKIVPELVEVLEKRYNILRTIYYNQPIGRRILANQVNLGERIVRTEISFLKEQGLIEINTPGMNITKSGEEIVTKLKDFIHEIKGLSEIENQIKTLLNLRQVIIVSGDVEENPMVLKELGKACSNYVKDIIENNSIIAITGGSTLKEVIEAFPRLNNLSNILVVPARGGMGKKVETQANTLAAALAEKIDGTYKMLHIPENLSSDILDFLLKEKGIKEIIDCIHNADILIYGIGNAMEMAAKRGASQEEIDGLIKLGSVGEAFGCYFNKESEVVCQITPIGINIKEAKKISTHIAVAGGKNKVASIISTQRNNTNGILLTDEAAGREILEQLKNNQK</sequence>
<dbReference type="Pfam" id="PF21715">
    <property type="entry name" value="CggR_N"/>
    <property type="match status" value="1"/>
</dbReference>
<dbReference type="Gene3D" id="1.10.10.10">
    <property type="entry name" value="Winged helix-like DNA-binding domain superfamily/Winged helix DNA-binding domain"/>
    <property type="match status" value="1"/>
</dbReference>
<dbReference type="PANTHER" id="PTHR34294:SF5">
    <property type="entry name" value="CENTRAL GLYCOLYTIC GENES REGULATOR"/>
    <property type="match status" value="1"/>
</dbReference>
<dbReference type="GO" id="GO:0030246">
    <property type="term" value="F:carbohydrate binding"/>
    <property type="evidence" value="ECO:0007669"/>
    <property type="project" value="InterPro"/>
</dbReference>
<evidence type="ECO:0000313" key="7">
    <source>
        <dbReference type="EMBL" id="PRR84587.1"/>
    </source>
</evidence>
<feature type="domain" description="Sugar-binding" evidence="5">
    <location>
        <begin position="117"/>
        <end position="365"/>
    </location>
</feature>
<dbReference type="InterPro" id="IPR051054">
    <property type="entry name" value="SorC_transcr_regulators"/>
</dbReference>
<keyword evidence="3" id="KW-0238">DNA-binding</keyword>
<evidence type="ECO:0000256" key="3">
    <source>
        <dbReference type="ARBA" id="ARBA00023125"/>
    </source>
</evidence>
<evidence type="ECO:0000256" key="2">
    <source>
        <dbReference type="ARBA" id="ARBA00023015"/>
    </source>
</evidence>
<evidence type="ECO:0000259" key="6">
    <source>
        <dbReference type="Pfam" id="PF21715"/>
    </source>
</evidence>